<protein>
    <submittedName>
        <fullName evidence="2">Uncharacterized protein</fullName>
    </submittedName>
</protein>
<sequence length="654" mass="73227">MSTDQLTTILRMQDLFVRQYRARNFALFFQYDYAESQQAFVRKYPTAILRGLAVLKGWEWFIDENSLPNIRLCFYDHNLQVPTGPAILPATSLEQFQKVEPSGVMGYVYVMSHYDMFCLQHEQAAKGRQQYYHTITFQSKSINGTIAKTCQLAGMFFDITSTRDGSLNLEDPFVNLYWRTGIKRMQQTGIMSWYVYRTWLKVKGVDMNFEPFFVVPKENAVIDPRATRKQQSASSSARLKQPQQQQPQQTSNPKKPEIKLTQQQKEAILQQILGQWSIPKDEQSKLTERQKSWMILNYLRHRQAHALPQQEKSSKKNQHIRAPEEKHEEKLRDAILNEVIRKQQQDMRRPAEQISINDMPPPPPPTYRLSHSAQIGSRRPSSVQLDYAQNSNKLKRPAPDSSSNSYPTSHLHRVPNSSSNSNPMPNPNSTAHSTGAPNPKRQKLANPPELKRPASDPNVDLSDAPDVDAKRKYVGKGRPRKVPTTLPVAGSGTRNGNQSHNQNQASGLENGYGRGKGGVGVNGMGTNDTSSNGTKTNGKPPIGYINPAMRGVSCSGTQDYNQIGGNNVGDVRANGSGNGHMRPNTMVDRTQDFPHVEAAARMVDYFQDKVGVDMAGDGGCGREEGCKSVGSSRVCVGLGLGRGCDEMKWWILCA</sequence>
<name>A0A395IM44_9HELO</name>
<feature type="region of interest" description="Disordered" evidence="1">
    <location>
        <begin position="224"/>
        <end position="256"/>
    </location>
</feature>
<dbReference type="AlphaFoldDB" id="A0A395IM44"/>
<feature type="compositionally biased region" description="Polar residues" evidence="1">
    <location>
        <begin position="229"/>
        <end position="238"/>
    </location>
</feature>
<evidence type="ECO:0000313" key="2">
    <source>
        <dbReference type="EMBL" id="RAL61412.1"/>
    </source>
</evidence>
<feature type="compositionally biased region" description="Basic and acidic residues" evidence="1">
    <location>
        <begin position="321"/>
        <end position="331"/>
    </location>
</feature>
<comment type="caution">
    <text evidence="2">The sequence shown here is derived from an EMBL/GenBank/DDBJ whole genome shotgun (WGS) entry which is preliminary data.</text>
</comment>
<dbReference type="Proteomes" id="UP000249056">
    <property type="component" value="Unassembled WGS sequence"/>
</dbReference>
<feature type="region of interest" description="Disordered" evidence="1">
    <location>
        <begin position="306"/>
        <end position="331"/>
    </location>
</feature>
<feature type="compositionally biased region" description="Polar residues" evidence="1">
    <location>
        <begin position="369"/>
        <end position="392"/>
    </location>
</feature>
<feature type="compositionally biased region" description="Basic residues" evidence="1">
    <location>
        <begin position="472"/>
        <end position="481"/>
    </location>
</feature>
<reference evidence="2 3" key="1">
    <citation type="submission" date="2018-06" db="EMBL/GenBank/DDBJ databases">
        <title>Genome Sequence of the Brown Rot Fungal Pathogen Monilinia fructigena.</title>
        <authorList>
            <person name="Landi L."/>
            <person name="De Miccolis Angelini R.M."/>
            <person name="Pollastro S."/>
            <person name="Abate D."/>
            <person name="Faretra F."/>
            <person name="Romanazzi G."/>
        </authorList>
    </citation>
    <scope>NUCLEOTIDE SEQUENCE [LARGE SCALE GENOMIC DNA]</scope>
    <source>
        <strain evidence="2 3">Mfrg269</strain>
    </source>
</reference>
<accession>A0A395IM44</accession>
<keyword evidence="3" id="KW-1185">Reference proteome</keyword>
<organism evidence="2 3">
    <name type="scientific">Monilinia fructigena</name>
    <dbReference type="NCBI Taxonomy" id="38457"/>
    <lineage>
        <taxon>Eukaryota</taxon>
        <taxon>Fungi</taxon>
        <taxon>Dikarya</taxon>
        <taxon>Ascomycota</taxon>
        <taxon>Pezizomycotina</taxon>
        <taxon>Leotiomycetes</taxon>
        <taxon>Helotiales</taxon>
        <taxon>Sclerotiniaceae</taxon>
        <taxon>Monilinia</taxon>
    </lineage>
</organism>
<evidence type="ECO:0000313" key="3">
    <source>
        <dbReference type="Proteomes" id="UP000249056"/>
    </source>
</evidence>
<evidence type="ECO:0000256" key="1">
    <source>
        <dbReference type="SAM" id="MobiDB-lite"/>
    </source>
</evidence>
<feature type="compositionally biased region" description="Polar residues" evidence="1">
    <location>
        <begin position="526"/>
        <end position="537"/>
    </location>
</feature>
<feature type="compositionally biased region" description="Low complexity" evidence="1">
    <location>
        <begin position="415"/>
        <end position="429"/>
    </location>
</feature>
<feature type="compositionally biased region" description="Gly residues" evidence="1">
    <location>
        <begin position="510"/>
        <end position="523"/>
    </location>
</feature>
<feature type="compositionally biased region" description="Polar residues" evidence="1">
    <location>
        <begin position="492"/>
        <end position="507"/>
    </location>
</feature>
<feature type="region of interest" description="Disordered" evidence="1">
    <location>
        <begin position="343"/>
        <end position="541"/>
    </location>
</feature>
<proteinExistence type="predicted"/>
<dbReference type="OrthoDB" id="3533983at2759"/>
<gene>
    <name evidence="2" type="ORF">DID88_009342</name>
</gene>
<dbReference type="EMBL" id="QKRW01000031">
    <property type="protein sequence ID" value="RAL61412.1"/>
    <property type="molecule type" value="Genomic_DNA"/>
</dbReference>